<dbReference type="PANTHER" id="PTHR41248:SF1">
    <property type="entry name" value="NORD PROTEIN"/>
    <property type="match status" value="1"/>
</dbReference>
<feature type="domain" description="VWFA" evidence="1">
    <location>
        <begin position="590"/>
        <end position="776"/>
    </location>
</feature>
<protein>
    <submittedName>
        <fullName evidence="2">VWA domain-containing protein</fullName>
    </submittedName>
</protein>
<dbReference type="InterPro" id="IPR036465">
    <property type="entry name" value="vWFA_dom_sf"/>
</dbReference>
<dbReference type="EMBL" id="JBBPCO010000007">
    <property type="protein sequence ID" value="MEK8089732.1"/>
    <property type="molecule type" value="Genomic_DNA"/>
</dbReference>
<dbReference type="InterPro" id="IPR002035">
    <property type="entry name" value="VWF_A"/>
</dbReference>
<gene>
    <name evidence="2" type="ORF">WOB96_08115</name>
</gene>
<dbReference type="Pfam" id="PF00092">
    <property type="entry name" value="VWA"/>
    <property type="match status" value="1"/>
</dbReference>
<dbReference type="Proteomes" id="UP001446205">
    <property type="component" value="Unassembled WGS sequence"/>
</dbReference>
<proteinExistence type="predicted"/>
<dbReference type="SUPFAM" id="SSF53300">
    <property type="entry name" value="vWA-like"/>
    <property type="match status" value="1"/>
</dbReference>
<name>A0ABU9D880_9PROT</name>
<organism evidence="2 3">
    <name type="scientific">Thermithiobacillus plumbiphilus</name>
    <dbReference type="NCBI Taxonomy" id="1729899"/>
    <lineage>
        <taxon>Bacteria</taxon>
        <taxon>Pseudomonadati</taxon>
        <taxon>Pseudomonadota</taxon>
        <taxon>Acidithiobacillia</taxon>
        <taxon>Acidithiobacillales</taxon>
        <taxon>Thermithiobacillaceae</taxon>
        <taxon>Thermithiobacillus</taxon>
    </lineage>
</organism>
<evidence type="ECO:0000313" key="2">
    <source>
        <dbReference type="EMBL" id="MEK8089732.1"/>
    </source>
</evidence>
<dbReference type="InterPro" id="IPR051928">
    <property type="entry name" value="NorD/CobT"/>
</dbReference>
<dbReference type="RefSeq" id="WP_341370790.1">
    <property type="nucleotide sequence ID" value="NZ_JBBPCO010000007.1"/>
</dbReference>
<dbReference type="CDD" id="cd01454">
    <property type="entry name" value="vWA_norD_type"/>
    <property type="match status" value="1"/>
</dbReference>
<comment type="caution">
    <text evidence="2">The sequence shown here is derived from an EMBL/GenBank/DDBJ whole genome shotgun (WGS) entry which is preliminary data.</text>
</comment>
<accession>A0ABU9D880</accession>
<evidence type="ECO:0000313" key="3">
    <source>
        <dbReference type="Proteomes" id="UP001446205"/>
    </source>
</evidence>
<dbReference type="Gene3D" id="3.40.50.410">
    <property type="entry name" value="von Willebrand factor, type A domain"/>
    <property type="match status" value="1"/>
</dbReference>
<evidence type="ECO:0000259" key="1">
    <source>
        <dbReference type="PROSITE" id="PS50234"/>
    </source>
</evidence>
<dbReference type="PANTHER" id="PTHR41248">
    <property type="entry name" value="NORD PROTEIN"/>
    <property type="match status" value="1"/>
</dbReference>
<keyword evidence="3" id="KW-1185">Reference proteome</keyword>
<dbReference type="SMART" id="SM00327">
    <property type="entry name" value="VWA"/>
    <property type="match status" value="1"/>
</dbReference>
<sequence length="782" mass="88089">MSIQLAEYQDLLDELGDQAGDVLKASWNEAARVFSPRGLDAYIKGAAGLKALGRGTDLVISFIESAPQVAREIGEQAVSELLSSAIRMYSKTSVSVIIQLFSTAPTAAARLGELELFTDYLSLLDNLLSQVPRAIRPMLENLDVLLGHLTLGGLRRWAMWGASAHRMDFEAQVKYFGLESEDSLAVMKKEQRGVLFVDVQRRLIMYLRALWGRDFFLRPTSGDFESREGYRPYIEQYFIHLPDAFDDYAQPGLDEDAEKVPGLEVYRAAAAHAAAHMVHSRYDPQAETTTPLQRAMIGLIEDARVEALAMRALPGLKQLWLKLLPADPAQDEGFGSLLDRIARALADEEYRDNHPLVRNARELLNAALTRLSEPDMAREIGLVLAEEARALGLSYNPRTDLPSNPYRDDNRLLWQEPGENGDTVLLPGQSAQVRKYVSIMQMINTLDVETAGDDAQEIWVLPTPLYDDDGTTWNEREGKEPVSSPFHYSEWDYQTQLERPQWSTLLEKRPRSGNLEVVEDILEKFKPIVRRIKNLIESMQPQGLVRQRKQEDGDEIDLDAAIRAMIDIRMGMMPDPRIGIRTTLNVRDLSVLLLIDLSESTNDKVRDANADVTVLDLAREAATLLAEALAKIGDPFAIHGFDSNGRHDVEYYRFKDFDESYDDKVKARLAGMSGQLSTRMGTALRHAGSVLRRQHSHKKLLLVLTDGEPADNDVRDPQYLRFDAKRAVEELTKSGIHTYCLSLDPYADEYVSRIFGAKNYMVLDHVSRLPEKLSTLYLGLTR</sequence>
<dbReference type="PROSITE" id="PS50234">
    <property type="entry name" value="VWFA"/>
    <property type="match status" value="1"/>
</dbReference>
<reference evidence="2 3" key="1">
    <citation type="submission" date="2024-04" db="EMBL/GenBank/DDBJ databases">
        <authorList>
            <person name="Abashina T."/>
            <person name="Shaikin A."/>
        </authorList>
    </citation>
    <scope>NUCLEOTIDE SEQUENCE [LARGE SCALE GENOMIC DNA]</scope>
    <source>
        <strain evidence="2 3">AAFK</strain>
    </source>
</reference>